<proteinExistence type="predicted"/>
<dbReference type="Proteomes" id="UP000769157">
    <property type="component" value="Unassembled WGS sequence"/>
</dbReference>
<dbReference type="AlphaFoldDB" id="A0A9P8T5H1"/>
<sequence>MVLASQRRTCVQYVDSENLVPSEYVPPLANIGRTPKIEAVPWYSGMDVYMLVCLEIRMACEKKKLAKNTFLQEFTADLGRPEVPLVKISNAGL</sequence>
<name>A0A9P8T5H1_9ASCO</name>
<organism evidence="1 2">
    <name type="scientific">Ogataea philodendri</name>
    <dbReference type="NCBI Taxonomy" id="1378263"/>
    <lineage>
        <taxon>Eukaryota</taxon>
        <taxon>Fungi</taxon>
        <taxon>Dikarya</taxon>
        <taxon>Ascomycota</taxon>
        <taxon>Saccharomycotina</taxon>
        <taxon>Pichiomycetes</taxon>
        <taxon>Pichiales</taxon>
        <taxon>Pichiaceae</taxon>
        <taxon>Ogataea</taxon>
    </lineage>
</organism>
<keyword evidence="2" id="KW-1185">Reference proteome</keyword>
<dbReference type="GeneID" id="70236443"/>
<reference evidence="1" key="1">
    <citation type="journal article" date="2021" name="Open Biol.">
        <title>Shared evolutionary footprints suggest mitochondrial oxidative damage underlies multiple complex I losses in fungi.</title>
        <authorList>
            <person name="Schikora-Tamarit M.A."/>
            <person name="Marcet-Houben M."/>
            <person name="Nosek J."/>
            <person name="Gabaldon T."/>
        </authorList>
    </citation>
    <scope>NUCLEOTIDE SEQUENCE</scope>
    <source>
        <strain evidence="1">CBS6075</strain>
    </source>
</reference>
<protein>
    <submittedName>
        <fullName evidence="1">Uncharacterized protein</fullName>
    </submittedName>
</protein>
<dbReference type="EMBL" id="JAEUBE010000295">
    <property type="protein sequence ID" value="KAH3666289.1"/>
    <property type="molecule type" value="Genomic_DNA"/>
</dbReference>
<reference evidence="1" key="2">
    <citation type="submission" date="2021-01" db="EMBL/GenBank/DDBJ databases">
        <authorList>
            <person name="Schikora-Tamarit M.A."/>
        </authorList>
    </citation>
    <scope>NUCLEOTIDE SEQUENCE</scope>
    <source>
        <strain evidence="1">CBS6075</strain>
    </source>
</reference>
<gene>
    <name evidence="1" type="ORF">OGAPHI_004478</name>
</gene>
<dbReference type="RefSeq" id="XP_046061493.1">
    <property type="nucleotide sequence ID" value="XM_046205561.1"/>
</dbReference>
<comment type="caution">
    <text evidence="1">The sequence shown here is derived from an EMBL/GenBank/DDBJ whole genome shotgun (WGS) entry which is preliminary data.</text>
</comment>
<evidence type="ECO:0000313" key="2">
    <source>
        <dbReference type="Proteomes" id="UP000769157"/>
    </source>
</evidence>
<accession>A0A9P8T5H1</accession>
<evidence type="ECO:0000313" key="1">
    <source>
        <dbReference type="EMBL" id="KAH3666289.1"/>
    </source>
</evidence>